<dbReference type="OrthoDB" id="905020at2"/>
<dbReference type="Proteomes" id="UP000199134">
    <property type="component" value="Unassembled WGS sequence"/>
</dbReference>
<evidence type="ECO:0000313" key="6">
    <source>
        <dbReference type="Proteomes" id="UP000199134"/>
    </source>
</evidence>
<dbReference type="RefSeq" id="WP_091854248.1">
    <property type="nucleotide sequence ID" value="NZ_FNIW01000016.1"/>
</dbReference>
<dbReference type="SUPFAM" id="SSF56935">
    <property type="entry name" value="Porins"/>
    <property type="match status" value="1"/>
</dbReference>
<gene>
    <name evidence="5" type="ORF">SAMN04487900_11679</name>
</gene>
<dbReference type="EMBL" id="FNIW01000016">
    <property type="protein sequence ID" value="SDO34165.1"/>
    <property type="molecule type" value="Genomic_DNA"/>
</dbReference>
<dbReference type="InterPro" id="IPR008969">
    <property type="entry name" value="CarboxyPept-like_regulatory"/>
</dbReference>
<keyword evidence="2" id="KW-0472">Membrane</keyword>
<organism evidence="5 6">
    <name type="scientific">Prevotella communis</name>
    <dbReference type="NCBI Taxonomy" id="2913614"/>
    <lineage>
        <taxon>Bacteria</taxon>
        <taxon>Pseudomonadati</taxon>
        <taxon>Bacteroidota</taxon>
        <taxon>Bacteroidia</taxon>
        <taxon>Bacteroidales</taxon>
        <taxon>Prevotellaceae</taxon>
        <taxon>Prevotella</taxon>
    </lineage>
</organism>
<dbReference type="SUPFAM" id="SSF49464">
    <property type="entry name" value="Carboxypeptidase regulatory domain-like"/>
    <property type="match status" value="1"/>
</dbReference>
<sequence>MKRVIILLLFISVAISVKAQRVTREYNNVSLSEALRQLNEQTEKYTISFLYNELEDFHITTSVHHKNVPDAIRQMIGFYPIRMTIEDREIIVECPQKTAPRYKGTIIDEQGQPIAYANIALLSPQDSTLITGGVSNESGLFVIPCTESPVLARVSFVGYKTIYKLCETTNAGVIRIKSDTYTLKNVTVKGYKPTMKMISGGMEIDVQNTLLADAGSALDVLSQLPRVNVTSNGGVEVFGKGKPEIYINGKKMRNKGELEQLTSKDIKSVEVITMPGARYDATLGSVIRINTIKRRGDGFSLYSLARGSYFHEFANAAGVSITYRKNGLEMNFYPYFVNNYSGEDNNFGSTLHLTDHDAKTMQHGLFTDRTQSFVPDFKLSYDFDANHSIGASYRYQTTLKYDNTFHSDYSVHHNDILQGSVSQTADHNWDVTSHNANAYYIGKIGQWDINADGSFVHTTVKRGQHINEQSKEFEDRTVNTSSTQDSRLYAGKLIAAYKLPKGEVSFGTELTHSHVDADNHNPEGYIAESDNEIQESNYAGFASYGLQLGHWSLETGVRFEYVHSDYYSYGVKDADVSRRYSGFFPNLSASWNKGKWGMQFAYAKKTRRPAYGQLRSYQQYDNRYAYEGGSPDLQPAINHMLEAMLNWKWLNFSLGYTYTKDYMLWKNDIYNEQEVAYAHWINIDHKQEVSASLVLQPKFEWYQPQMEMDYYQQFFDAKRYGYVSNLRRPAFHLDLNNKFVINKSCWLALRGNYSCAHDNMSQEVDAFWYVSAHAYKSFFNGALAFNLTINDIFNTNMERWKMRTHSVEISKDCNNHSMTRGIRLQVTYDFNTTRSKYKGTGAGNAEKNRL</sequence>
<evidence type="ECO:0000313" key="5">
    <source>
        <dbReference type="EMBL" id="SDO34165.1"/>
    </source>
</evidence>
<accession>A0A1H0IS16</accession>
<dbReference type="GO" id="GO:0009279">
    <property type="term" value="C:cell outer membrane"/>
    <property type="evidence" value="ECO:0007669"/>
    <property type="project" value="UniProtKB-SubCell"/>
</dbReference>
<evidence type="ECO:0000259" key="4">
    <source>
        <dbReference type="Pfam" id="PF14905"/>
    </source>
</evidence>
<evidence type="ECO:0000256" key="1">
    <source>
        <dbReference type="ARBA" id="ARBA00004442"/>
    </source>
</evidence>
<evidence type="ECO:0000256" key="2">
    <source>
        <dbReference type="ARBA" id="ARBA00023136"/>
    </source>
</evidence>
<dbReference type="AlphaFoldDB" id="A0A1H0IS16"/>
<dbReference type="Pfam" id="PF14905">
    <property type="entry name" value="OMP_b-brl_3"/>
    <property type="match status" value="1"/>
</dbReference>
<dbReference type="InterPro" id="IPR041700">
    <property type="entry name" value="OMP_b-brl_3"/>
</dbReference>
<protein>
    <submittedName>
        <fullName evidence="5">CarboxypepD_reg-like domain-containing protein</fullName>
    </submittedName>
</protein>
<name>A0A1H0IS16_9BACT</name>
<comment type="subcellular location">
    <subcellularLocation>
        <location evidence="1">Cell outer membrane</location>
    </subcellularLocation>
</comment>
<dbReference type="Gene3D" id="2.40.170.20">
    <property type="entry name" value="TonB-dependent receptor, beta-barrel domain"/>
    <property type="match status" value="1"/>
</dbReference>
<comment type="caution">
    <text evidence="5">The sequence shown here is derived from an EMBL/GenBank/DDBJ whole genome shotgun (WGS) entry which is preliminary data.</text>
</comment>
<reference evidence="6" key="1">
    <citation type="submission" date="2016-10" db="EMBL/GenBank/DDBJ databases">
        <authorList>
            <person name="de Groot N.N."/>
        </authorList>
    </citation>
    <scope>NUCLEOTIDE SEQUENCE [LARGE SCALE GENOMIC DNA]</scope>
    <source>
        <strain evidence="6">BP1-145</strain>
    </source>
</reference>
<dbReference type="InterPro" id="IPR036942">
    <property type="entry name" value="Beta-barrel_TonB_sf"/>
</dbReference>
<proteinExistence type="predicted"/>
<feature type="domain" description="Outer membrane protein beta-barrel" evidence="4">
    <location>
        <begin position="449"/>
        <end position="828"/>
    </location>
</feature>
<keyword evidence="3" id="KW-0998">Cell outer membrane</keyword>
<evidence type="ECO:0000256" key="3">
    <source>
        <dbReference type="ARBA" id="ARBA00023237"/>
    </source>
</evidence>